<proteinExistence type="inferred from homology"/>
<reference evidence="6 7" key="1">
    <citation type="journal article" name="Sci. Rep.">
        <title>Telomere-to-telomere assembled and centromere annotated genomes of the two main subspecies of the button mushroom Agaricus bisporus reveal especially polymorphic chromosome ends.</title>
        <authorList>
            <person name="Sonnenberg A.S.M."/>
            <person name="Sedaghat-Telgerd N."/>
            <person name="Lavrijssen B."/>
            <person name="Ohm R.A."/>
            <person name="Hendrickx P.M."/>
            <person name="Scholtmeijer K."/>
            <person name="Baars J.J.P."/>
            <person name="van Peer A."/>
        </authorList>
    </citation>
    <scope>NUCLEOTIDE SEQUENCE [LARGE SCALE GENOMIC DNA]</scope>
    <source>
        <strain evidence="6 7">H119_p4</strain>
    </source>
</reference>
<dbReference type="EMBL" id="JABXXO010000006">
    <property type="protein sequence ID" value="KAF7775857.1"/>
    <property type="molecule type" value="Genomic_DNA"/>
</dbReference>
<accession>A0A8H7F312</accession>
<dbReference type="Gene3D" id="3.40.50.1820">
    <property type="entry name" value="alpha/beta hydrolase"/>
    <property type="match status" value="1"/>
</dbReference>
<evidence type="ECO:0000256" key="1">
    <source>
        <dbReference type="ARBA" id="ARBA00010088"/>
    </source>
</evidence>
<dbReference type="Proteomes" id="UP000629468">
    <property type="component" value="Unassembled WGS sequence"/>
</dbReference>
<feature type="domain" description="Peptidase S33 tripeptidyl aminopeptidase-like C-terminal" evidence="5">
    <location>
        <begin position="453"/>
        <end position="552"/>
    </location>
</feature>
<dbReference type="GO" id="GO:0016787">
    <property type="term" value="F:hydrolase activity"/>
    <property type="evidence" value="ECO:0007669"/>
    <property type="project" value="UniProtKB-KW"/>
</dbReference>
<evidence type="ECO:0000259" key="5">
    <source>
        <dbReference type="Pfam" id="PF08386"/>
    </source>
</evidence>
<feature type="domain" description="AB hydrolase-1" evidence="4">
    <location>
        <begin position="110"/>
        <end position="301"/>
    </location>
</feature>
<keyword evidence="3" id="KW-0732">Signal</keyword>
<keyword evidence="2" id="KW-0378">Hydrolase</keyword>
<dbReference type="InterPro" id="IPR013595">
    <property type="entry name" value="Pept_S33_TAP-like_C"/>
</dbReference>
<sequence length="633" mass="69117">MDTWSLARLRVVLAVALLVLVLSLILLSGLADGDYEAISSSAVKDFYWIDIKPSHDLVWHPCYNSLRRECARLLVPLDHLNHSDENPGHAAIALIRVPSPLLSTPRYRGPILFNPGGPGGSGVDLVNKLGDDLALVVGEGFDVVSFDPRGVARSTPKVNFFDGPGERAAWGDTLDVIRGGPNDELQGESGRSIEKTWARAVVTNKLVGERGGDWLGNINTEQTAHDMLSIVKAYGREKLMYWGFSYGTILGSTFAALFPDNVERMVLDGVVDSADYYATAWNTNLLNTSETLNQFFTSCHQAGPSSCPFWAPTPTLISANLTRIYHDLVANPIPVRGSTAYGVLDYSFVRQGIFAALYAPYATWPALADALAALGGPQRDPTLMWNFTPREMFKCSCSGSCDDESDKDEREKDFVKALPDGQAAILCSDGESIPFNISSSRAYLEDLSKTSEWADIWANIHISCTGWPKAKKPFRGPIEGNTSFPILFIGNTADPVTPLVHARTMSKRFPGSRVLTQDSPGHCSINSPSICTQAHVQNYFLTGTLPAEGTICPVIMPPFPPASSEDNYNDVNEGVVVGDSREKEMVFDAGEKKAENFGSGDASEILMMMDEKMKDVVVELSKAWKPFNRPLFG</sequence>
<gene>
    <name evidence="6" type="ORF">Agabi119p4_4250</name>
</gene>
<evidence type="ECO:0008006" key="8">
    <source>
        <dbReference type="Google" id="ProtNLM"/>
    </source>
</evidence>
<evidence type="ECO:0000256" key="3">
    <source>
        <dbReference type="SAM" id="SignalP"/>
    </source>
</evidence>
<feature type="chain" id="PRO_5034921727" description="AB hydrolase-1 domain-containing protein" evidence="3">
    <location>
        <begin position="34"/>
        <end position="633"/>
    </location>
</feature>
<feature type="signal peptide" evidence="3">
    <location>
        <begin position="1"/>
        <end position="33"/>
    </location>
</feature>
<dbReference type="PANTHER" id="PTHR43248:SF25">
    <property type="entry name" value="AB HYDROLASE-1 DOMAIN-CONTAINING PROTEIN-RELATED"/>
    <property type="match status" value="1"/>
</dbReference>
<dbReference type="AlphaFoldDB" id="A0A8H7F312"/>
<dbReference type="InterPro" id="IPR051601">
    <property type="entry name" value="Serine_prot/Carboxylest_S33"/>
</dbReference>
<evidence type="ECO:0000313" key="6">
    <source>
        <dbReference type="EMBL" id="KAF7775857.1"/>
    </source>
</evidence>
<dbReference type="OMA" id="FAQRNWE"/>
<comment type="similarity">
    <text evidence="1">Belongs to the peptidase S33 family.</text>
</comment>
<name>A0A8H7F312_AGABI</name>
<dbReference type="PANTHER" id="PTHR43248">
    <property type="entry name" value="2-SUCCINYL-6-HYDROXY-2,4-CYCLOHEXADIENE-1-CARBOXYLATE SYNTHASE"/>
    <property type="match status" value="1"/>
</dbReference>
<dbReference type="SUPFAM" id="SSF53474">
    <property type="entry name" value="alpha/beta-Hydrolases"/>
    <property type="match status" value="1"/>
</dbReference>
<dbReference type="InterPro" id="IPR000073">
    <property type="entry name" value="AB_hydrolase_1"/>
</dbReference>
<evidence type="ECO:0000259" key="4">
    <source>
        <dbReference type="Pfam" id="PF00561"/>
    </source>
</evidence>
<protein>
    <recommendedName>
        <fullName evidence="8">AB hydrolase-1 domain-containing protein</fullName>
    </recommendedName>
</protein>
<dbReference type="InterPro" id="IPR029058">
    <property type="entry name" value="AB_hydrolase_fold"/>
</dbReference>
<evidence type="ECO:0000313" key="7">
    <source>
        <dbReference type="Proteomes" id="UP000629468"/>
    </source>
</evidence>
<dbReference type="Pfam" id="PF08386">
    <property type="entry name" value="Abhydrolase_4"/>
    <property type="match status" value="1"/>
</dbReference>
<dbReference type="Pfam" id="PF00561">
    <property type="entry name" value="Abhydrolase_1"/>
    <property type="match status" value="1"/>
</dbReference>
<comment type="caution">
    <text evidence="6">The sequence shown here is derived from an EMBL/GenBank/DDBJ whole genome shotgun (WGS) entry which is preliminary data.</text>
</comment>
<organism evidence="6 7">
    <name type="scientific">Agaricus bisporus var. burnettii</name>
    <dbReference type="NCBI Taxonomy" id="192524"/>
    <lineage>
        <taxon>Eukaryota</taxon>
        <taxon>Fungi</taxon>
        <taxon>Dikarya</taxon>
        <taxon>Basidiomycota</taxon>
        <taxon>Agaricomycotina</taxon>
        <taxon>Agaricomycetes</taxon>
        <taxon>Agaricomycetidae</taxon>
        <taxon>Agaricales</taxon>
        <taxon>Agaricineae</taxon>
        <taxon>Agaricaceae</taxon>
        <taxon>Agaricus</taxon>
    </lineage>
</organism>
<evidence type="ECO:0000256" key="2">
    <source>
        <dbReference type="ARBA" id="ARBA00022801"/>
    </source>
</evidence>